<evidence type="ECO:0000313" key="5">
    <source>
        <dbReference type="EMBL" id="CAB3404139.1"/>
    </source>
</evidence>
<dbReference type="PANTHER" id="PTHR21432:SF13">
    <property type="entry name" value="ACETYL-COA HYDROLASE"/>
    <property type="match status" value="1"/>
</dbReference>
<gene>
    <name evidence="5" type="ORF">CBOVIS_LOCUS6520</name>
</gene>
<dbReference type="GO" id="GO:0008775">
    <property type="term" value="F:acetate CoA-transferase activity"/>
    <property type="evidence" value="ECO:0007669"/>
    <property type="project" value="InterPro"/>
</dbReference>
<sequence>MSTMPEPTKDAPAEEAGAKQGQQEEVDINLEDPQVQEAAKKIQNVFRSYTLGPKIPTKLLHPKSGVKPKYVSADEAVSVINSNSDIYVQNHAGVPTELLEALCRRVDSANLKDIRMSHLILSGYCPQFDPKYHGKIRSNSLFICGGNRKNVNAGAADYTPAFLSEIPSMYTKGTINVDYAFITVSPPDERGFCTLGIDVDCSLAASSAAKHIIALVNPTMPRTIGLSTVHSSHFDFMVKTDRHISYKEGIDPISDVENKIGTIIAENLVENEATLQLGIGAIPDSALAAMKNHKDLGVHTEMFSDGVIQLMNKGIINNTKKAFMPGKVVSCFAFGTKEFYKTIDNNPEFYFAPCDFTNHIDIVRQNSKMTSINSAIEVDLTGQIVSDSIGRNFYSGFGGQVDFMAATPNAFDGKGKAIIALPSRTTKGQTKIVPFLTQGSGVVTTRAHARYIVTEHGVAHLWGKSIRQRAYELIQIAHPDDRETLERAAFDRFKVMPSP</sequence>
<dbReference type="GO" id="GO:0005739">
    <property type="term" value="C:mitochondrion"/>
    <property type="evidence" value="ECO:0007669"/>
    <property type="project" value="TreeGrafter"/>
</dbReference>
<feature type="domain" description="Acetyl-CoA hydrolase/transferase N-terminal" evidence="3">
    <location>
        <begin position="70"/>
        <end position="239"/>
    </location>
</feature>
<comment type="similarity">
    <text evidence="1">Belongs to the acetyl-CoA hydrolase/transferase family.</text>
</comment>
<dbReference type="InterPro" id="IPR026888">
    <property type="entry name" value="AcetylCoA_hyd_C"/>
</dbReference>
<reference evidence="5 6" key="1">
    <citation type="submission" date="2020-04" db="EMBL/GenBank/DDBJ databases">
        <authorList>
            <person name="Laetsch R D."/>
            <person name="Stevens L."/>
            <person name="Kumar S."/>
            <person name="Blaxter L. M."/>
        </authorList>
    </citation>
    <scope>NUCLEOTIDE SEQUENCE [LARGE SCALE GENOMIC DNA]</scope>
</reference>
<feature type="domain" description="Acetyl-CoA hydrolase/transferase C-terminal" evidence="4">
    <location>
        <begin position="335"/>
        <end position="489"/>
    </location>
</feature>
<name>A0A8S1EQ57_9PELO</name>
<accession>A0A8S1EQ57</accession>
<protein>
    <recommendedName>
        <fullName evidence="7">Acetyl-CoA hydrolase</fullName>
    </recommendedName>
</protein>
<evidence type="ECO:0000256" key="2">
    <source>
        <dbReference type="SAM" id="MobiDB-lite"/>
    </source>
</evidence>
<evidence type="ECO:0000256" key="1">
    <source>
        <dbReference type="ARBA" id="ARBA00009632"/>
    </source>
</evidence>
<feature type="compositionally biased region" description="Low complexity" evidence="2">
    <location>
        <begin position="14"/>
        <end position="23"/>
    </location>
</feature>
<dbReference type="GO" id="GO:0006083">
    <property type="term" value="P:acetate metabolic process"/>
    <property type="evidence" value="ECO:0007669"/>
    <property type="project" value="InterPro"/>
</dbReference>
<evidence type="ECO:0000313" key="6">
    <source>
        <dbReference type="Proteomes" id="UP000494206"/>
    </source>
</evidence>
<dbReference type="InterPro" id="IPR038460">
    <property type="entry name" value="AcetylCoA_hyd_C_sf"/>
</dbReference>
<dbReference type="SUPFAM" id="SSF100950">
    <property type="entry name" value="NagB/RpiA/CoA transferase-like"/>
    <property type="match status" value="2"/>
</dbReference>
<comment type="caution">
    <text evidence="5">The sequence shown here is derived from an EMBL/GenBank/DDBJ whole genome shotgun (WGS) entry which is preliminary data.</text>
</comment>
<dbReference type="InterPro" id="IPR037171">
    <property type="entry name" value="NagB/RpiA_transferase-like"/>
</dbReference>
<keyword evidence="6" id="KW-1185">Reference proteome</keyword>
<proteinExistence type="inferred from homology"/>
<dbReference type="Gene3D" id="3.40.1080.20">
    <property type="entry name" value="Acetyl-CoA hydrolase/transferase C-terminal domain"/>
    <property type="match status" value="1"/>
</dbReference>
<dbReference type="Gene3D" id="3.30.750.70">
    <property type="entry name" value="4-hydroxybutyrate coenzyme like domains"/>
    <property type="match status" value="1"/>
</dbReference>
<feature type="region of interest" description="Disordered" evidence="2">
    <location>
        <begin position="1"/>
        <end position="32"/>
    </location>
</feature>
<evidence type="ECO:0000259" key="4">
    <source>
        <dbReference type="Pfam" id="PF13336"/>
    </source>
</evidence>
<dbReference type="PANTHER" id="PTHR21432">
    <property type="entry name" value="ACETYL-COA HYDROLASE-RELATED"/>
    <property type="match status" value="1"/>
</dbReference>
<evidence type="ECO:0000259" key="3">
    <source>
        <dbReference type="Pfam" id="PF02550"/>
    </source>
</evidence>
<dbReference type="Pfam" id="PF13336">
    <property type="entry name" value="AcetylCoA_hyd_C"/>
    <property type="match status" value="1"/>
</dbReference>
<dbReference type="EMBL" id="CADEPM010000004">
    <property type="protein sequence ID" value="CAB3404139.1"/>
    <property type="molecule type" value="Genomic_DNA"/>
</dbReference>
<dbReference type="InterPro" id="IPR046433">
    <property type="entry name" value="ActCoA_hydro"/>
</dbReference>
<dbReference type="Proteomes" id="UP000494206">
    <property type="component" value="Unassembled WGS sequence"/>
</dbReference>
<dbReference type="Gene3D" id="3.40.1080.10">
    <property type="entry name" value="Glutaconate Coenzyme A-transferase"/>
    <property type="match status" value="1"/>
</dbReference>
<dbReference type="Pfam" id="PF02550">
    <property type="entry name" value="AcetylCoA_hydro"/>
    <property type="match status" value="1"/>
</dbReference>
<dbReference type="AlphaFoldDB" id="A0A8S1EQ57"/>
<organism evidence="5 6">
    <name type="scientific">Caenorhabditis bovis</name>
    <dbReference type="NCBI Taxonomy" id="2654633"/>
    <lineage>
        <taxon>Eukaryota</taxon>
        <taxon>Metazoa</taxon>
        <taxon>Ecdysozoa</taxon>
        <taxon>Nematoda</taxon>
        <taxon>Chromadorea</taxon>
        <taxon>Rhabditida</taxon>
        <taxon>Rhabditina</taxon>
        <taxon>Rhabditomorpha</taxon>
        <taxon>Rhabditoidea</taxon>
        <taxon>Rhabditidae</taxon>
        <taxon>Peloderinae</taxon>
        <taxon>Caenorhabditis</taxon>
    </lineage>
</organism>
<dbReference type="InterPro" id="IPR003702">
    <property type="entry name" value="ActCoA_hydro_N"/>
</dbReference>
<evidence type="ECO:0008006" key="7">
    <source>
        <dbReference type="Google" id="ProtNLM"/>
    </source>
</evidence>
<dbReference type="OrthoDB" id="10250396at2759"/>